<gene>
    <name evidence="1" type="ORF">GCM10009640_27300</name>
</gene>
<proteinExistence type="predicted"/>
<accession>A0ABP4JRC5</accession>
<evidence type="ECO:0000313" key="1">
    <source>
        <dbReference type="EMBL" id="GAA1426360.1"/>
    </source>
</evidence>
<organism evidence="1 2">
    <name type="scientific">Agrococcus citreus</name>
    <dbReference type="NCBI Taxonomy" id="84643"/>
    <lineage>
        <taxon>Bacteria</taxon>
        <taxon>Bacillati</taxon>
        <taxon>Actinomycetota</taxon>
        <taxon>Actinomycetes</taxon>
        <taxon>Micrococcales</taxon>
        <taxon>Microbacteriaceae</taxon>
        <taxon>Agrococcus</taxon>
    </lineage>
</organism>
<protein>
    <submittedName>
        <fullName evidence="1">Uncharacterized protein</fullName>
    </submittedName>
</protein>
<dbReference type="Proteomes" id="UP001501266">
    <property type="component" value="Unassembled WGS sequence"/>
</dbReference>
<evidence type="ECO:0000313" key="2">
    <source>
        <dbReference type="Proteomes" id="UP001501266"/>
    </source>
</evidence>
<reference evidence="2" key="1">
    <citation type="journal article" date="2019" name="Int. J. Syst. Evol. Microbiol.">
        <title>The Global Catalogue of Microorganisms (GCM) 10K type strain sequencing project: providing services to taxonomists for standard genome sequencing and annotation.</title>
        <authorList>
            <consortium name="The Broad Institute Genomics Platform"/>
            <consortium name="The Broad Institute Genome Sequencing Center for Infectious Disease"/>
            <person name="Wu L."/>
            <person name="Ma J."/>
        </authorList>
    </citation>
    <scope>NUCLEOTIDE SEQUENCE [LARGE SCALE GENOMIC DNA]</scope>
    <source>
        <strain evidence="2">JCM 12398</strain>
    </source>
</reference>
<keyword evidence="2" id="KW-1185">Reference proteome</keyword>
<dbReference type="EMBL" id="BAAAKK010000006">
    <property type="protein sequence ID" value="GAA1426360.1"/>
    <property type="molecule type" value="Genomic_DNA"/>
</dbReference>
<sequence length="103" mass="11368">MPGAISQVKKLSEVTIIREAIAWVEGIGEDEIEIRLVPHVDAEVDPLLAKYQAVTEQARLLEEERATLQRSLAVGLTSHGVSYRDAGQLLDVSHQRVGQLVKQ</sequence>
<name>A0ABP4JRC5_9MICO</name>
<comment type="caution">
    <text evidence="1">The sequence shown here is derived from an EMBL/GenBank/DDBJ whole genome shotgun (WGS) entry which is preliminary data.</text>
</comment>